<organism evidence="1 2">
    <name type="scientific">Mugilogobius chulae</name>
    <name type="common">yellowstripe goby</name>
    <dbReference type="NCBI Taxonomy" id="88201"/>
    <lineage>
        <taxon>Eukaryota</taxon>
        <taxon>Metazoa</taxon>
        <taxon>Chordata</taxon>
        <taxon>Craniata</taxon>
        <taxon>Vertebrata</taxon>
        <taxon>Euteleostomi</taxon>
        <taxon>Actinopterygii</taxon>
        <taxon>Neopterygii</taxon>
        <taxon>Teleostei</taxon>
        <taxon>Neoteleostei</taxon>
        <taxon>Acanthomorphata</taxon>
        <taxon>Gobiaria</taxon>
        <taxon>Gobiiformes</taxon>
        <taxon>Gobioidei</taxon>
        <taxon>Gobiidae</taxon>
        <taxon>Gobionellinae</taxon>
        <taxon>Mugilogobius</taxon>
    </lineage>
</organism>
<reference evidence="2" key="1">
    <citation type="submission" date="2024-04" db="EMBL/GenBank/DDBJ databases">
        <title>Salinicola lusitanus LLJ914,a marine bacterium isolated from the Okinawa Trough.</title>
        <authorList>
            <person name="Li J."/>
        </authorList>
    </citation>
    <scope>NUCLEOTIDE SEQUENCE [LARGE SCALE GENOMIC DNA]</scope>
</reference>
<dbReference type="EMBL" id="JBBPFD010000011">
    <property type="protein sequence ID" value="KAK7907821.1"/>
    <property type="molecule type" value="Genomic_DNA"/>
</dbReference>
<comment type="caution">
    <text evidence="1">The sequence shown here is derived from an EMBL/GenBank/DDBJ whole genome shotgun (WGS) entry which is preliminary data.</text>
</comment>
<proteinExistence type="predicted"/>
<protein>
    <submittedName>
        <fullName evidence="1">Uncharacterized protein</fullName>
    </submittedName>
</protein>
<accession>A0AAW0P3Z8</accession>
<dbReference type="Proteomes" id="UP001460270">
    <property type="component" value="Unassembled WGS sequence"/>
</dbReference>
<gene>
    <name evidence="1" type="ORF">WMY93_016433</name>
</gene>
<keyword evidence="2" id="KW-1185">Reference proteome</keyword>
<evidence type="ECO:0000313" key="2">
    <source>
        <dbReference type="Proteomes" id="UP001460270"/>
    </source>
</evidence>
<name>A0AAW0P3Z8_9GOBI</name>
<evidence type="ECO:0000313" key="1">
    <source>
        <dbReference type="EMBL" id="KAK7907821.1"/>
    </source>
</evidence>
<dbReference type="AlphaFoldDB" id="A0AAW0P3Z8"/>
<sequence>MRSESSVLSGTSTKDVDVAGGGVCQETTRSINDRRRKLLSPFLCVTLNLIQADTCAEELSHKSELIRACRGTCLITHTLRARGFSSAGRIAVNLTLSEWIKAGLHSSIALARLRGHAKDSHDVLLTLHCAPSEHHPTLEAKLTFELLSNLLDLRVFPLPALFPSRLTSVFTR</sequence>